<evidence type="ECO:0000313" key="7">
    <source>
        <dbReference type="Proteomes" id="UP000663722"/>
    </source>
</evidence>
<dbReference type="PANTHER" id="PTHR33841:SF5">
    <property type="entry name" value="DNA METHYLASE (MODIFICATION METHYLASE) (METHYLTRANSFERASE)-RELATED"/>
    <property type="match status" value="1"/>
</dbReference>
<keyword evidence="2 6" id="KW-0489">Methyltransferase</keyword>
<dbReference type="GO" id="GO:0003677">
    <property type="term" value="F:DNA binding"/>
    <property type="evidence" value="ECO:0007669"/>
    <property type="project" value="InterPro"/>
</dbReference>
<dbReference type="RefSeq" id="WP_207678186.1">
    <property type="nucleotide sequence ID" value="NZ_CP061800.1"/>
</dbReference>
<name>A0A975BQ69_9BACT</name>
<evidence type="ECO:0000313" key="6">
    <source>
        <dbReference type="EMBL" id="QTA89671.1"/>
    </source>
</evidence>
<sequence>MMISSYKKERIIKAVISLGYTKAMIQKNFSFLGSNGKATADMIAFGNCRHFDMETACLGIHFQQNGNSEILRDFIMLAIPYAILAYSDKVEIWPLRESGPDRENKVERPYDQLDDFFAENRINFAPDSIMKAKEQGRQLSFADLDMGMLYDWSFNATKKRLKSNFESAIENARMKLKKAQFQSLSKVSIKLLAAAVLQDKGYLKPVNGLKILKSAQHLYPNYFLTEDIQRLDKKILEDLLKDIRAGGCVFTNLTTEMLDHLYQYAFVDEKLRKKLGIYATPPKLARMIAGNLPFEDIRPEDLFLLDGACGSGSLLAAGYKRLYDLLPVRKSENEKHQYLSDHILGMDRDLFATEIARLSLLHESLPSGNKWNIQTKDFLKTGSQDFPARPFVILANPPYREARGENRIEMAVPFVEKNLDLLRDNGLMAIILPETFLQKSSCRNVRNRILHECEILDLWQLPEGVFGESGSATTVLFLRKNTKKTGSLPVRIKRVLNKDKTLFLNRGHASFSYVFPDQNHWIQTDFQIIPNIFNRLWDRISEFRKLGDMAEIRNGITPGKGREDQFCHDDPPGEWKKWLNGPSAIRHFLIDWENQRRTKKPFANRYVNWPGKLYRPITDLEKIFDARNRKIIMNARRNPNTRWRITAAIDDVGYFPSYDLFLLFDLKQNVTLEELTAVLNHSVSSAWIDDHIRLKYLRKNELRQLPVPEFDKLQKKDLKRLVRKLMRNPNTAEYKKRIIQIDEILDSAYGLSDEEKRCLKASGFVRKGFDEDIFEKEKELFPNKTWTVTGIVEDIDAGRNKVEVWFRGCGEDAAEIPIPREMPGWALRTEVAFEAEIPFEQRHRPDWSQLRNFQPIRYGYMDEEELLAELDG</sequence>
<dbReference type="Proteomes" id="UP000663722">
    <property type="component" value="Chromosome"/>
</dbReference>
<evidence type="ECO:0000256" key="1">
    <source>
        <dbReference type="ARBA" id="ARBA00006594"/>
    </source>
</evidence>
<dbReference type="KEGG" id="dmm:dnm_057280"/>
<keyword evidence="4" id="KW-0949">S-adenosyl-L-methionine</keyword>
<dbReference type="GO" id="GO:0032259">
    <property type="term" value="P:methylation"/>
    <property type="evidence" value="ECO:0007669"/>
    <property type="project" value="UniProtKB-KW"/>
</dbReference>
<dbReference type="GO" id="GO:0008170">
    <property type="term" value="F:N-methyltransferase activity"/>
    <property type="evidence" value="ECO:0007669"/>
    <property type="project" value="InterPro"/>
</dbReference>
<evidence type="ECO:0000256" key="2">
    <source>
        <dbReference type="ARBA" id="ARBA00022603"/>
    </source>
</evidence>
<dbReference type="SUPFAM" id="SSF53335">
    <property type="entry name" value="S-adenosyl-L-methionine-dependent methyltransferases"/>
    <property type="match status" value="1"/>
</dbReference>
<dbReference type="EMBL" id="CP061800">
    <property type="protein sequence ID" value="QTA89671.1"/>
    <property type="molecule type" value="Genomic_DNA"/>
</dbReference>
<reference evidence="6" key="1">
    <citation type="journal article" date="2021" name="Microb. Physiol.">
        <title>Proteogenomic Insights into the Physiology of Marine, Sulfate-Reducing, Filamentous Desulfonema limicola and Desulfonema magnum.</title>
        <authorList>
            <person name="Schnaars V."/>
            <person name="Wohlbrand L."/>
            <person name="Scheve S."/>
            <person name="Hinrichs C."/>
            <person name="Reinhardt R."/>
            <person name="Rabus R."/>
        </authorList>
    </citation>
    <scope>NUCLEOTIDE SEQUENCE</scope>
    <source>
        <strain evidence="6">4be13</strain>
    </source>
</reference>
<comment type="similarity">
    <text evidence="1">Belongs to the N(4)/N(6)-methyltransferase family.</text>
</comment>
<evidence type="ECO:0000256" key="4">
    <source>
        <dbReference type="ARBA" id="ARBA00022691"/>
    </source>
</evidence>
<keyword evidence="7" id="KW-1185">Reference proteome</keyword>
<proteinExistence type="inferred from homology"/>
<dbReference type="InterPro" id="IPR029063">
    <property type="entry name" value="SAM-dependent_MTases_sf"/>
</dbReference>
<dbReference type="PRINTS" id="PR00507">
    <property type="entry name" value="N12N6MTFRASE"/>
</dbReference>
<evidence type="ECO:0000259" key="5">
    <source>
        <dbReference type="Pfam" id="PF02384"/>
    </source>
</evidence>
<dbReference type="Pfam" id="PF02384">
    <property type="entry name" value="N6_Mtase"/>
    <property type="match status" value="1"/>
</dbReference>
<evidence type="ECO:0000256" key="3">
    <source>
        <dbReference type="ARBA" id="ARBA00022679"/>
    </source>
</evidence>
<dbReference type="InterPro" id="IPR003356">
    <property type="entry name" value="DNA_methylase_A-5"/>
</dbReference>
<protein>
    <submittedName>
        <fullName evidence="6">SAM-dependent methyltransferase</fullName>
    </submittedName>
</protein>
<organism evidence="6 7">
    <name type="scientific">Desulfonema magnum</name>
    <dbReference type="NCBI Taxonomy" id="45655"/>
    <lineage>
        <taxon>Bacteria</taxon>
        <taxon>Pseudomonadati</taxon>
        <taxon>Thermodesulfobacteriota</taxon>
        <taxon>Desulfobacteria</taxon>
        <taxon>Desulfobacterales</taxon>
        <taxon>Desulfococcaceae</taxon>
        <taxon>Desulfonema</taxon>
    </lineage>
</organism>
<dbReference type="AlphaFoldDB" id="A0A975BQ69"/>
<keyword evidence="3" id="KW-0808">Transferase</keyword>
<accession>A0A975BQ69</accession>
<dbReference type="InterPro" id="IPR050953">
    <property type="entry name" value="N4_N6_ade-DNA_methylase"/>
</dbReference>
<gene>
    <name evidence="6" type="ORF">dnm_057280</name>
</gene>
<dbReference type="Gene3D" id="3.40.50.150">
    <property type="entry name" value="Vaccinia Virus protein VP39"/>
    <property type="match status" value="1"/>
</dbReference>
<dbReference type="PANTHER" id="PTHR33841">
    <property type="entry name" value="DNA METHYLTRANSFERASE YEEA-RELATED"/>
    <property type="match status" value="1"/>
</dbReference>
<feature type="domain" description="DNA methylase adenine-specific" evidence="5">
    <location>
        <begin position="262"/>
        <end position="554"/>
    </location>
</feature>